<organism evidence="3 4">
    <name type="scientific">Lachancea fermentati</name>
    <name type="common">Zygosaccharomyces fermentati</name>
    <dbReference type="NCBI Taxonomy" id="4955"/>
    <lineage>
        <taxon>Eukaryota</taxon>
        <taxon>Fungi</taxon>
        <taxon>Dikarya</taxon>
        <taxon>Ascomycota</taxon>
        <taxon>Saccharomycotina</taxon>
        <taxon>Saccharomycetes</taxon>
        <taxon>Saccharomycetales</taxon>
        <taxon>Saccharomycetaceae</taxon>
        <taxon>Lachancea</taxon>
    </lineage>
</organism>
<keyword evidence="2" id="KW-0472">Membrane</keyword>
<dbReference type="Proteomes" id="UP000190831">
    <property type="component" value="Chromosome E"/>
</dbReference>
<evidence type="ECO:0000313" key="3">
    <source>
        <dbReference type="EMBL" id="SCW01975.1"/>
    </source>
</evidence>
<sequence>MVRENAREDHPNRVRLRSRLSWKKFASKRSNSNDLTSKKDSVPKTSTRGPWTLVKRLTKPRPHLAEGHVDGRDGGITARIVYGVELSATTTVLVCFALLIVYLIIRELGALLRDVGLTARHCTTWQFWTMLITGKSNPVVATLQSLSQQAWRFLWSVGS</sequence>
<evidence type="ECO:0000256" key="2">
    <source>
        <dbReference type="SAM" id="Phobius"/>
    </source>
</evidence>
<evidence type="ECO:0000256" key="1">
    <source>
        <dbReference type="SAM" id="MobiDB-lite"/>
    </source>
</evidence>
<evidence type="ECO:0000313" key="4">
    <source>
        <dbReference type="Proteomes" id="UP000190831"/>
    </source>
</evidence>
<dbReference type="OrthoDB" id="4036250at2759"/>
<protein>
    <submittedName>
        <fullName evidence="3">LAFE_0E11386g1_1</fullName>
    </submittedName>
</protein>
<accession>A0A1G4ME04</accession>
<dbReference type="AlphaFoldDB" id="A0A1G4ME04"/>
<name>A0A1G4ME04_LACFM</name>
<dbReference type="EMBL" id="LT598488">
    <property type="protein sequence ID" value="SCW01975.1"/>
    <property type="molecule type" value="Genomic_DNA"/>
</dbReference>
<feature type="transmembrane region" description="Helical" evidence="2">
    <location>
        <begin position="80"/>
        <end position="105"/>
    </location>
</feature>
<reference evidence="4" key="1">
    <citation type="submission" date="2016-03" db="EMBL/GenBank/DDBJ databases">
        <authorList>
            <person name="Devillers H."/>
        </authorList>
    </citation>
    <scope>NUCLEOTIDE SEQUENCE [LARGE SCALE GENOMIC DNA]</scope>
</reference>
<gene>
    <name evidence="3" type="ORF">LAFE_0E11386G</name>
</gene>
<keyword evidence="2" id="KW-1133">Transmembrane helix</keyword>
<proteinExistence type="predicted"/>
<keyword evidence="2" id="KW-0812">Transmembrane</keyword>
<feature type="region of interest" description="Disordered" evidence="1">
    <location>
        <begin position="26"/>
        <end position="49"/>
    </location>
</feature>
<keyword evidence="4" id="KW-1185">Reference proteome</keyword>